<dbReference type="EMBL" id="BTSY01000003">
    <property type="protein sequence ID" value="GMT20923.1"/>
    <property type="molecule type" value="Genomic_DNA"/>
</dbReference>
<keyword evidence="2" id="KW-1185">Reference proteome</keyword>
<proteinExistence type="predicted"/>
<gene>
    <name evidence="1" type="ORF">PFISCL1PPCAC_12220</name>
</gene>
<dbReference type="Proteomes" id="UP001432322">
    <property type="component" value="Unassembled WGS sequence"/>
</dbReference>
<protein>
    <submittedName>
        <fullName evidence="1">Uncharacterized protein</fullName>
    </submittedName>
</protein>
<feature type="non-terminal residue" evidence="1">
    <location>
        <position position="1"/>
    </location>
</feature>
<accession>A0AAV5VRG3</accession>
<evidence type="ECO:0000313" key="1">
    <source>
        <dbReference type="EMBL" id="GMT20923.1"/>
    </source>
</evidence>
<dbReference type="AlphaFoldDB" id="A0AAV5VRG3"/>
<name>A0AAV5VRG3_9BILA</name>
<reference evidence="1" key="1">
    <citation type="submission" date="2023-10" db="EMBL/GenBank/DDBJ databases">
        <title>Genome assembly of Pristionchus species.</title>
        <authorList>
            <person name="Yoshida K."/>
            <person name="Sommer R.J."/>
        </authorList>
    </citation>
    <scope>NUCLEOTIDE SEQUENCE</scope>
    <source>
        <strain evidence="1">RS5133</strain>
    </source>
</reference>
<evidence type="ECO:0000313" key="2">
    <source>
        <dbReference type="Proteomes" id="UP001432322"/>
    </source>
</evidence>
<organism evidence="1 2">
    <name type="scientific">Pristionchus fissidentatus</name>
    <dbReference type="NCBI Taxonomy" id="1538716"/>
    <lineage>
        <taxon>Eukaryota</taxon>
        <taxon>Metazoa</taxon>
        <taxon>Ecdysozoa</taxon>
        <taxon>Nematoda</taxon>
        <taxon>Chromadorea</taxon>
        <taxon>Rhabditida</taxon>
        <taxon>Rhabditina</taxon>
        <taxon>Diplogasteromorpha</taxon>
        <taxon>Diplogasteroidea</taxon>
        <taxon>Neodiplogasteridae</taxon>
        <taxon>Pristionchus</taxon>
    </lineage>
</organism>
<sequence>ERMEERGEGSKEMLDRVTLFWTSQSTFAICVNKGRNRQVSFSTIVTVLRRLNGRIHKLSLAVDPYDPLLGNSLNKVCHFAKSRISIISSRFCNSAALPPLTIFNLKFFSRLIKSSKFIVVADLSISLTVNDFNDLIKVIRADKGNFSKLMLVVPLDFAKFVLACFAGVSPSYFDRIKPPFVPRRINRNTRLLHNLSTKWGLGVKKGDVETWIARSEEIGYFDVMIKKK</sequence>
<comment type="caution">
    <text evidence="1">The sequence shown here is derived from an EMBL/GenBank/DDBJ whole genome shotgun (WGS) entry which is preliminary data.</text>
</comment>